<reference evidence="2 3" key="1">
    <citation type="submission" date="2024-06" db="EMBL/GenBank/DDBJ databases">
        <title>Complete genome of Phlyctema vagabunda strain 19-DSS-EL-015.</title>
        <authorList>
            <person name="Fiorenzani C."/>
        </authorList>
    </citation>
    <scope>NUCLEOTIDE SEQUENCE [LARGE SCALE GENOMIC DNA]</scope>
    <source>
        <strain evidence="2 3">19-DSS-EL-015</strain>
    </source>
</reference>
<dbReference type="PROSITE" id="PS00018">
    <property type="entry name" value="EF_HAND_1"/>
    <property type="match status" value="1"/>
</dbReference>
<evidence type="ECO:0000256" key="1">
    <source>
        <dbReference type="SAM" id="MobiDB-lite"/>
    </source>
</evidence>
<name>A0ABR4PGY2_9HELO</name>
<protein>
    <submittedName>
        <fullName evidence="2">Uncharacterized protein</fullName>
    </submittedName>
</protein>
<accession>A0ABR4PGY2</accession>
<evidence type="ECO:0000313" key="2">
    <source>
        <dbReference type="EMBL" id="KAL3422591.1"/>
    </source>
</evidence>
<keyword evidence="3" id="KW-1185">Reference proteome</keyword>
<dbReference type="Proteomes" id="UP001629113">
    <property type="component" value="Unassembled WGS sequence"/>
</dbReference>
<evidence type="ECO:0000313" key="3">
    <source>
        <dbReference type="Proteomes" id="UP001629113"/>
    </source>
</evidence>
<proteinExistence type="predicted"/>
<sequence>MPPPTATEKKMQFPELDGLVYNEAEWKNIDKILRISKIARKERDGPPAAVARHYAAPYAYNYRGELYRHFWTYHQLKDKDGTQIISEEDIKRVIPKFIKGYQDHLEFPDLLNQRGEISKMYKIYKDTRSAATGRFILGKPKAERDLADLNVKSAVLAMVYQNGEKFSAKDLSAKEFDKKAIKDTMGKAIEKAVDMQYNEVKLSEKQAQLIHFTRKEMAKRDGVIQKLKRHLKASDRAIGALRTELEKCSCGHVVRPDKLEDLKGVKKYEDIMGTSDPRLLGGNGQSSGLSEELDRLIEDEKAHHAAAVRTPKEESPEISLKGIGPTNYSHPYKREKHEHDSPVGVSKYSAGGTYIGFGGYTQEEVEDMSAYYED</sequence>
<dbReference type="EMBL" id="JBFCZG010000005">
    <property type="protein sequence ID" value="KAL3422591.1"/>
    <property type="molecule type" value="Genomic_DNA"/>
</dbReference>
<dbReference type="InterPro" id="IPR018247">
    <property type="entry name" value="EF_Hand_1_Ca_BS"/>
</dbReference>
<gene>
    <name evidence="2" type="ORF">PVAG01_06747</name>
</gene>
<comment type="caution">
    <text evidence="2">The sequence shown here is derived from an EMBL/GenBank/DDBJ whole genome shotgun (WGS) entry which is preliminary data.</text>
</comment>
<organism evidence="2 3">
    <name type="scientific">Phlyctema vagabunda</name>
    <dbReference type="NCBI Taxonomy" id="108571"/>
    <lineage>
        <taxon>Eukaryota</taxon>
        <taxon>Fungi</taxon>
        <taxon>Dikarya</taxon>
        <taxon>Ascomycota</taxon>
        <taxon>Pezizomycotina</taxon>
        <taxon>Leotiomycetes</taxon>
        <taxon>Helotiales</taxon>
        <taxon>Dermateaceae</taxon>
        <taxon>Phlyctema</taxon>
    </lineage>
</organism>
<feature type="region of interest" description="Disordered" evidence="1">
    <location>
        <begin position="302"/>
        <end position="345"/>
    </location>
</feature>